<feature type="active site" description="Nucleophile" evidence="3">
    <location>
        <position position="189"/>
    </location>
</feature>
<dbReference type="Proteomes" id="UP000431092">
    <property type="component" value="Unassembled WGS sequence"/>
</dbReference>
<evidence type="ECO:0000256" key="2">
    <source>
        <dbReference type="ARBA" id="ARBA00022801"/>
    </source>
</evidence>
<dbReference type="PRINTS" id="PR00412">
    <property type="entry name" value="EPOXHYDRLASE"/>
</dbReference>
<gene>
    <name evidence="5" type="ORF">GGG17_13830</name>
</gene>
<dbReference type="GO" id="GO:0004301">
    <property type="term" value="F:epoxide hydrolase activity"/>
    <property type="evidence" value="ECO:0007669"/>
    <property type="project" value="TreeGrafter"/>
</dbReference>
<dbReference type="EMBL" id="WLVL01000042">
    <property type="protein sequence ID" value="MTB73024.1"/>
    <property type="molecule type" value="Genomic_DNA"/>
</dbReference>
<comment type="similarity">
    <text evidence="1">Belongs to the peptidase S33 family.</text>
</comment>
<evidence type="ECO:0000313" key="6">
    <source>
        <dbReference type="Proteomes" id="UP000431092"/>
    </source>
</evidence>
<dbReference type="GO" id="GO:0097176">
    <property type="term" value="P:epoxide metabolic process"/>
    <property type="evidence" value="ECO:0007669"/>
    <property type="project" value="TreeGrafter"/>
</dbReference>
<dbReference type="InterPro" id="IPR000639">
    <property type="entry name" value="Epox_hydrolase-like"/>
</dbReference>
<name>A0A6I3I9Z8_9MICO</name>
<evidence type="ECO:0000259" key="4">
    <source>
        <dbReference type="Pfam" id="PF00561"/>
    </source>
</evidence>
<dbReference type="Pfam" id="PF00561">
    <property type="entry name" value="Abhydrolase_1"/>
    <property type="match status" value="1"/>
</dbReference>
<dbReference type="SUPFAM" id="SSF53474">
    <property type="entry name" value="alpha/beta-Hydrolases"/>
    <property type="match status" value="1"/>
</dbReference>
<proteinExistence type="inferred from homology"/>
<feature type="active site" description="Proton acceptor" evidence="3">
    <location>
        <position position="359"/>
    </location>
</feature>
<dbReference type="RefSeq" id="WP_311966706.1">
    <property type="nucleotide sequence ID" value="NZ_WLVL01000042.1"/>
</dbReference>
<feature type="active site" description="Proton donor" evidence="3">
    <location>
        <position position="310"/>
    </location>
</feature>
<evidence type="ECO:0000256" key="3">
    <source>
        <dbReference type="PIRSR" id="PIRSR001112-1"/>
    </source>
</evidence>
<dbReference type="InterPro" id="IPR029058">
    <property type="entry name" value="AB_hydrolase_fold"/>
</dbReference>
<protein>
    <submittedName>
        <fullName evidence="5">Alpha/beta fold hydrolase</fullName>
    </submittedName>
</protein>
<keyword evidence="6" id="KW-1185">Reference proteome</keyword>
<dbReference type="AlphaFoldDB" id="A0A6I3I9Z8"/>
<reference evidence="5 6" key="1">
    <citation type="submission" date="2019-11" db="EMBL/GenBank/DDBJ databases">
        <title>Whole genome sequencing identifies a novel species of the genus Arsenicicoccus isolated from human blood.</title>
        <authorList>
            <person name="Jeong J.H."/>
            <person name="Kweon O.J."/>
            <person name="Kim H.R."/>
            <person name="Kim T.-H."/>
            <person name="Ha S.-M."/>
            <person name="Lee M.-K."/>
        </authorList>
    </citation>
    <scope>NUCLEOTIDE SEQUENCE [LARGE SCALE GENOMIC DNA]</scope>
    <source>
        <strain evidence="5 6">MKL-02</strain>
    </source>
</reference>
<evidence type="ECO:0000256" key="1">
    <source>
        <dbReference type="ARBA" id="ARBA00010088"/>
    </source>
</evidence>
<feature type="domain" description="AB hydrolase-1" evidence="4">
    <location>
        <begin position="116"/>
        <end position="235"/>
    </location>
</feature>
<dbReference type="PIRSF" id="PIRSF001112">
    <property type="entry name" value="Epoxide_hydrolase"/>
    <property type="match status" value="1"/>
</dbReference>
<organism evidence="5 6">
    <name type="scientific">Arsenicicoccus cauae</name>
    <dbReference type="NCBI Taxonomy" id="2663847"/>
    <lineage>
        <taxon>Bacteria</taxon>
        <taxon>Bacillati</taxon>
        <taxon>Actinomycetota</taxon>
        <taxon>Actinomycetes</taxon>
        <taxon>Micrococcales</taxon>
        <taxon>Intrasporangiaceae</taxon>
        <taxon>Arsenicicoccus</taxon>
    </lineage>
</organism>
<dbReference type="InterPro" id="IPR016292">
    <property type="entry name" value="Epoxide_hydrolase"/>
</dbReference>
<keyword evidence="2 5" id="KW-0378">Hydrolase</keyword>
<dbReference type="PANTHER" id="PTHR21661">
    <property type="entry name" value="EPOXIDE HYDROLASE 1-RELATED"/>
    <property type="match status" value="1"/>
</dbReference>
<accession>A0A6I3I9Z8</accession>
<dbReference type="InterPro" id="IPR000073">
    <property type="entry name" value="AB_hydrolase_1"/>
</dbReference>
<comment type="caution">
    <text evidence="5">The sequence shown here is derived from an EMBL/GenBank/DDBJ whole genome shotgun (WGS) entry which is preliminary data.</text>
</comment>
<dbReference type="PANTHER" id="PTHR21661:SF35">
    <property type="entry name" value="EPOXIDE HYDROLASE"/>
    <property type="match status" value="1"/>
</dbReference>
<evidence type="ECO:0000313" key="5">
    <source>
        <dbReference type="EMBL" id="MTB73024.1"/>
    </source>
</evidence>
<sequence length="384" mass="41327">MPRRRRGSRNSPLTADCHVPRVGNVTACYQLLVGALGADAGFESLRSRLSQTRWPVLPSLGEGARGLAPSIVEHYATEWDHWLQQKSHDGLGEHVDFRIAGTRVHAVRVRGSGCVPMLLLHGWPTSFLAFHRVIEPLRTLASEIVLASLPGFGTSTLPPGSWSITDSARALADAMRAMGHHRFLVHGQDWGSVVARAIAAVEPERVIGVHVSAGLRGFMAESADDEPAWSRLQRFAVDGGGYLQLQSRRPDSLAFALSDSPVGLLAWQLDKYQLWQAPLGDDFGLGTDFIVANATLYWLTASAGTSMRIYSMDAPDVDAAAGGVPTAVSVFGHGDFAARSVSSRANNLVAWYSHDSGGHVASLDSPAELVDDLTDFMNRIGADT</sequence>
<dbReference type="Gene3D" id="3.40.50.1820">
    <property type="entry name" value="alpha/beta hydrolase"/>
    <property type="match status" value="1"/>
</dbReference>